<reference evidence="2" key="2">
    <citation type="submission" date="2022-01" db="EMBL/GenBank/DDBJ databases">
        <authorList>
            <person name="Sanchez-Suarez J."/>
            <person name="Villamil L."/>
            <person name="Diaz L.E."/>
        </authorList>
    </citation>
    <scope>NUCLEOTIDE SEQUENCE</scope>
    <source>
        <strain evidence="2">EUFUS-Z928</strain>
    </source>
</reference>
<dbReference type="EMBL" id="CP121270">
    <property type="protein sequence ID" value="WFP24695.1"/>
    <property type="molecule type" value="Genomic_DNA"/>
</dbReference>
<proteinExistence type="predicted"/>
<name>A0AAX3T6B2_9ACTN</name>
<sequence length="415" mass="45663">MAVCTPGDVPSIITGYLGFECEGANPIVTIRNPADLEHWTQPVLEVTIILGAVLALIHAIRRLRRDGDPTNLTVWIGSLVYLFVIEPPLYFPNWFHAEEAMGFMFSHNVFTVMFMYDRLPLYIVAFYPAVSQVAYEIVRAWGFFDGSKRSALRGSLVLALVFQTFYEIFDQLGPQLKWWAWNVDAPYYRDTLAQLRAQGIAPDELGNPAAEPTLAAVPWGSVWLFATVSFAVLVYVAVRLVQIPTSHGRAPRGWSLTWRVVVSGVVAVVSMPLLSIPTALFGRDENANHDAQTVVYWGEMALVWGIGLTLLYVQWRRMRSDPTLGVDDARSARPFLVVFPVLFLGVHLVLWCTALPAYLDAEDGITADNTPIGSLPYVIACLVVAVGVLGVAVVRGRRTVDDSPAVAGTPSTAGV</sequence>
<keyword evidence="1" id="KW-1133">Transmembrane helix</keyword>
<reference evidence="2" key="1">
    <citation type="journal article" date="2022" name="Data Brief">
        <title>Draft genome sequence data of Gordonia hongkongensis strain EUFUS-Z928 isolated from the octocoral Eunicea fusca.</title>
        <authorList>
            <person name="Sanchez-Suarez J."/>
            <person name="Diaz L."/>
            <person name="Melo-Bolivar J."/>
            <person name="Villamil L."/>
        </authorList>
    </citation>
    <scope>NUCLEOTIDE SEQUENCE</scope>
    <source>
        <strain evidence="2">EUFUS-Z928</strain>
    </source>
</reference>
<gene>
    <name evidence="2" type="ORF">L2299_10565</name>
    <name evidence="3" type="ORF">P9A14_21665</name>
</gene>
<dbReference type="Proteomes" id="UP001213504">
    <property type="component" value="Chromosome"/>
</dbReference>
<keyword evidence="4" id="KW-1185">Reference proteome</keyword>
<evidence type="ECO:0000313" key="4">
    <source>
        <dbReference type="Proteomes" id="UP001152308"/>
    </source>
</evidence>
<evidence type="ECO:0000313" key="3">
    <source>
        <dbReference type="EMBL" id="WFP24695.1"/>
    </source>
</evidence>
<reference evidence="3" key="3">
    <citation type="submission" date="2023-04" db="EMBL/GenBank/DDBJ databases">
        <title>Complete genome sequence of a phthalic acid esters degrading bacterial strain.</title>
        <authorList>
            <person name="Weng L."/>
            <person name="Jia Y."/>
            <person name="Ren L."/>
        </authorList>
    </citation>
    <scope>NUCLEOTIDE SEQUENCE</scope>
    <source>
        <strain evidence="3">RL-LY01</strain>
    </source>
</reference>
<feature type="transmembrane region" description="Helical" evidence="1">
    <location>
        <begin position="294"/>
        <end position="313"/>
    </location>
</feature>
<feature type="transmembrane region" description="Helical" evidence="1">
    <location>
        <begin position="374"/>
        <end position="394"/>
    </location>
</feature>
<evidence type="ECO:0000313" key="2">
    <source>
        <dbReference type="EMBL" id="MDF6101496.1"/>
    </source>
</evidence>
<dbReference type="Proteomes" id="UP001152308">
    <property type="component" value="Unassembled WGS sequence"/>
</dbReference>
<feature type="transmembrane region" description="Helical" evidence="1">
    <location>
        <begin position="334"/>
        <end position="359"/>
    </location>
</feature>
<dbReference type="RefSeq" id="WP_165629413.1">
    <property type="nucleotide sequence ID" value="NZ_CP121270.1"/>
</dbReference>
<evidence type="ECO:0000313" key="5">
    <source>
        <dbReference type="Proteomes" id="UP001213504"/>
    </source>
</evidence>
<evidence type="ECO:0000256" key="1">
    <source>
        <dbReference type="SAM" id="Phobius"/>
    </source>
</evidence>
<feature type="transmembrane region" description="Helical" evidence="1">
    <location>
        <begin position="150"/>
        <end position="169"/>
    </location>
</feature>
<feature type="transmembrane region" description="Helical" evidence="1">
    <location>
        <begin position="42"/>
        <end position="60"/>
    </location>
</feature>
<organism evidence="3 5">
    <name type="scientific">Gordonia hongkongensis</name>
    <dbReference type="NCBI Taxonomy" id="1701090"/>
    <lineage>
        <taxon>Bacteria</taxon>
        <taxon>Bacillati</taxon>
        <taxon>Actinomycetota</taxon>
        <taxon>Actinomycetes</taxon>
        <taxon>Mycobacteriales</taxon>
        <taxon>Gordoniaceae</taxon>
        <taxon>Gordonia</taxon>
    </lineage>
</organism>
<accession>A0AAX3T6B2</accession>
<dbReference type="AlphaFoldDB" id="A0AAX3T6B2"/>
<keyword evidence="1" id="KW-0472">Membrane</keyword>
<feature type="transmembrane region" description="Helical" evidence="1">
    <location>
        <begin position="72"/>
        <end position="91"/>
    </location>
</feature>
<feature type="transmembrane region" description="Helical" evidence="1">
    <location>
        <begin position="222"/>
        <end position="241"/>
    </location>
</feature>
<dbReference type="EMBL" id="JAKJLQ010000006">
    <property type="protein sequence ID" value="MDF6101496.1"/>
    <property type="molecule type" value="Genomic_DNA"/>
</dbReference>
<feature type="transmembrane region" description="Helical" evidence="1">
    <location>
        <begin position="253"/>
        <end position="274"/>
    </location>
</feature>
<protein>
    <submittedName>
        <fullName evidence="3">Uncharacterized protein</fullName>
    </submittedName>
</protein>
<keyword evidence="1" id="KW-0812">Transmembrane</keyword>
<feature type="transmembrane region" description="Helical" evidence="1">
    <location>
        <begin position="119"/>
        <end position="138"/>
    </location>
</feature>